<keyword evidence="2" id="KW-1185">Reference proteome</keyword>
<proteinExistence type="predicted"/>
<sequence length="90" mass="9466">MVPGAGAVGLLAALASFVSPSAALLGAARGQFSAASQVAFAASMVEVLLVFRFCWVKYPHLGLRWDDNGTQKASFEKDRVYSTEDSVAIA</sequence>
<evidence type="ECO:0000313" key="2">
    <source>
        <dbReference type="Proteomes" id="UP000827872"/>
    </source>
</evidence>
<evidence type="ECO:0000313" key="1">
    <source>
        <dbReference type="EMBL" id="KAH8017236.1"/>
    </source>
</evidence>
<reference evidence="1" key="1">
    <citation type="submission" date="2021-08" db="EMBL/GenBank/DDBJ databases">
        <title>The first chromosome-level gecko genome reveals the dynamic sex chromosomes of Neotropical dwarf geckos (Sphaerodactylidae: Sphaerodactylus).</title>
        <authorList>
            <person name="Pinto B.J."/>
            <person name="Keating S.E."/>
            <person name="Gamble T."/>
        </authorList>
    </citation>
    <scope>NUCLEOTIDE SEQUENCE</scope>
    <source>
        <strain evidence="1">TG3544</strain>
    </source>
</reference>
<gene>
    <name evidence="1" type="ORF">K3G42_027453</name>
</gene>
<dbReference type="Proteomes" id="UP000827872">
    <property type="component" value="Linkage Group LG01"/>
</dbReference>
<comment type="caution">
    <text evidence="1">The sequence shown here is derived from an EMBL/GenBank/DDBJ whole genome shotgun (WGS) entry which is preliminary data.</text>
</comment>
<organism evidence="1 2">
    <name type="scientific">Sphaerodactylus townsendi</name>
    <dbReference type="NCBI Taxonomy" id="933632"/>
    <lineage>
        <taxon>Eukaryota</taxon>
        <taxon>Metazoa</taxon>
        <taxon>Chordata</taxon>
        <taxon>Craniata</taxon>
        <taxon>Vertebrata</taxon>
        <taxon>Euteleostomi</taxon>
        <taxon>Lepidosauria</taxon>
        <taxon>Squamata</taxon>
        <taxon>Bifurcata</taxon>
        <taxon>Gekkota</taxon>
        <taxon>Sphaerodactylidae</taxon>
        <taxon>Sphaerodactylus</taxon>
    </lineage>
</organism>
<dbReference type="EMBL" id="CM037614">
    <property type="protein sequence ID" value="KAH8017236.1"/>
    <property type="molecule type" value="Genomic_DNA"/>
</dbReference>
<name>A0ACB8GC41_9SAUR</name>
<protein>
    <submittedName>
        <fullName evidence="1">Uncharacterized protein</fullName>
    </submittedName>
</protein>
<accession>A0ACB8GC41</accession>